<keyword evidence="6" id="KW-1185">Reference proteome</keyword>
<keyword evidence="1" id="KW-0805">Transcription regulation</keyword>
<dbReference type="CDD" id="cd01392">
    <property type="entry name" value="HTH_LacI"/>
    <property type="match status" value="1"/>
</dbReference>
<dbReference type="GO" id="GO:0003700">
    <property type="term" value="F:DNA-binding transcription factor activity"/>
    <property type="evidence" value="ECO:0007669"/>
    <property type="project" value="TreeGrafter"/>
</dbReference>
<dbReference type="AlphaFoldDB" id="A0A7Y0EQS7"/>
<keyword evidence="2" id="KW-0238">DNA-binding</keyword>
<sequence length="339" mass="36499">MSESSTSKAKVKSQDVADLAGVSRTTVSLVLNGRGASIPERTRIKVVKAAEQLGFVPSAAARILRSGKANVVLVLAPGWMSSERADRMWDSISKGLEDQGLTCVFSRSAGTISPLRQLLADLTPSVVASFFSLAEEDRVLLDRMNIPLVELFLPMMQGREGADTVFAQFQQRLGYAQGQYFAQAGARDVAYLGTSDPRGKELQDYRVLGVTQALGVAGLSLVCQRNVGLNDEADMDQVLHELRGHTVDAVCAFNDDYAAALLSAARRCDVNVPKDMKVLGADNLAMGRYLVPSLSSVDFSIDSSLYARAILQACDPSRASAECQMSVPNDVCLVRRESA</sequence>
<gene>
    <name evidence="5" type="ORF">G1C95_1934</name>
</gene>
<evidence type="ECO:0000256" key="2">
    <source>
        <dbReference type="ARBA" id="ARBA00023125"/>
    </source>
</evidence>
<dbReference type="Pfam" id="PF00356">
    <property type="entry name" value="LacI"/>
    <property type="match status" value="1"/>
</dbReference>
<comment type="caution">
    <text evidence="5">The sequence shown here is derived from an EMBL/GenBank/DDBJ whole genome shotgun (WGS) entry which is preliminary data.</text>
</comment>
<keyword evidence="3" id="KW-0804">Transcription</keyword>
<dbReference type="Pfam" id="PF13377">
    <property type="entry name" value="Peripla_BP_3"/>
    <property type="match status" value="1"/>
</dbReference>
<dbReference type="InterPro" id="IPR028082">
    <property type="entry name" value="Peripla_BP_I"/>
</dbReference>
<proteinExistence type="predicted"/>
<dbReference type="PANTHER" id="PTHR30146">
    <property type="entry name" value="LACI-RELATED TRANSCRIPTIONAL REPRESSOR"/>
    <property type="match status" value="1"/>
</dbReference>
<dbReference type="InterPro" id="IPR046335">
    <property type="entry name" value="LacI/GalR-like_sensor"/>
</dbReference>
<dbReference type="SUPFAM" id="SSF47413">
    <property type="entry name" value="lambda repressor-like DNA-binding domains"/>
    <property type="match status" value="1"/>
</dbReference>
<evidence type="ECO:0000313" key="5">
    <source>
        <dbReference type="EMBL" id="NMM94746.1"/>
    </source>
</evidence>
<dbReference type="Proteomes" id="UP000532194">
    <property type="component" value="Unassembled WGS sequence"/>
</dbReference>
<dbReference type="InterPro" id="IPR010982">
    <property type="entry name" value="Lambda_DNA-bd_dom_sf"/>
</dbReference>
<evidence type="ECO:0000313" key="6">
    <source>
        <dbReference type="Proteomes" id="UP000532194"/>
    </source>
</evidence>
<dbReference type="GO" id="GO:0000976">
    <property type="term" value="F:transcription cis-regulatory region binding"/>
    <property type="evidence" value="ECO:0007669"/>
    <property type="project" value="TreeGrafter"/>
</dbReference>
<name>A0A7Y0EQS7_9BIFI</name>
<protein>
    <submittedName>
        <fullName evidence="5">Regulatory protein LacI family protein</fullName>
    </submittedName>
</protein>
<reference evidence="5 6" key="1">
    <citation type="submission" date="2020-02" db="EMBL/GenBank/DDBJ databases">
        <title>Characterization of phylogenetic diversity of novel bifidobacterial species isolated in Czech ZOOs.</title>
        <authorList>
            <person name="Lugli G.A."/>
            <person name="Vera N.B."/>
            <person name="Ventura M."/>
        </authorList>
    </citation>
    <scope>NUCLEOTIDE SEQUENCE [LARGE SCALE GENOMIC DNA]</scope>
    <source>
        <strain evidence="5 6">DSM 109957</strain>
    </source>
</reference>
<dbReference type="EMBL" id="JAAIII010000006">
    <property type="protein sequence ID" value="NMM94746.1"/>
    <property type="molecule type" value="Genomic_DNA"/>
</dbReference>
<accession>A0A7Y0EQS7</accession>
<evidence type="ECO:0000256" key="3">
    <source>
        <dbReference type="ARBA" id="ARBA00023163"/>
    </source>
</evidence>
<dbReference type="PROSITE" id="PS50932">
    <property type="entry name" value="HTH_LACI_2"/>
    <property type="match status" value="1"/>
</dbReference>
<dbReference type="PANTHER" id="PTHR30146:SF153">
    <property type="entry name" value="LACTOSE OPERON REPRESSOR"/>
    <property type="match status" value="1"/>
</dbReference>
<dbReference type="Gene3D" id="1.10.260.40">
    <property type="entry name" value="lambda repressor-like DNA-binding domains"/>
    <property type="match status" value="1"/>
</dbReference>
<dbReference type="InterPro" id="IPR000843">
    <property type="entry name" value="HTH_LacI"/>
</dbReference>
<dbReference type="Gene3D" id="3.40.50.2300">
    <property type="match status" value="2"/>
</dbReference>
<dbReference type="SMART" id="SM00354">
    <property type="entry name" value="HTH_LACI"/>
    <property type="match status" value="1"/>
</dbReference>
<organism evidence="5 6">
    <name type="scientific">Bifidobacterium oedipodis</name>
    <dbReference type="NCBI Taxonomy" id="2675322"/>
    <lineage>
        <taxon>Bacteria</taxon>
        <taxon>Bacillati</taxon>
        <taxon>Actinomycetota</taxon>
        <taxon>Actinomycetes</taxon>
        <taxon>Bifidobacteriales</taxon>
        <taxon>Bifidobacteriaceae</taxon>
        <taxon>Bifidobacterium</taxon>
    </lineage>
</organism>
<dbReference type="SUPFAM" id="SSF53822">
    <property type="entry name" value="Periplasmic binding protein-like I"/>
    <property type="match status" value="1"/>
</dbReference>
<evidence type="ECO:0000259" key="4">
    <source>
        <dbReference type="PROSITE" id="PS50932"/>
    </source>
</evidence>
<evidence type="ECO:0000256" key="1">
    <source>
        <dbReference type="ARBA" id="ARBA00023015"/>
    </source>
</evidence>
<dbReference type="RefSeq" id="WP_169172763.1">
    <property type="nucleotide sequence ID" value="NZ_JAAIII010000006.1"/>
</dbReference>
<feature type="domain" description="HTH lacI-type" evidence="4">
    <location>
        <begin position="11"/>
        <end position="66"/>
    </location>
</feature>